<dbReference type="AlphaFoldDB" id="A0A1H4MVW9"/>
<dbReference type="EMBL" id="FNSD01000001">
    <property type="protein sequence ID" value="SEB87310.1"/>
    <property type="molecule type" value="Genomic_DNA"/>
</dbReference>
<proteinExistence type="predicted"/>
<dbReference type="OrthoDB" id="114455at2"/>
<accession>A0A1H4MVW9</accession>
<evidence type="ECO:0000313" key="2">
    <source>
        <dbReference type="Proteomes" id="UP000182409"/>
    </source>
</evidence>
<reference evidence="1 2" key="1">
    <citation type="submission" date="2016-10" db="EMBL/GenBank/DDBJ databases">
        <authorList>
            <person name="de Groot N.N."/>
        </authorList>
    </citation>
    <scope>NUCLEOTIDE SEQUENCE [LARGE SCALE GENOMIC DNA]</scope>
    <source>
        <strain evidence="1 2">AB35.6</strain>
    </source>
</reference>
<organism evidence="1 2">
    <name type="scientific">Terriglobus roseus</name>
    <dbReference type="NCBI Taxonomy" id="392734"/>
    <lineage>
        <taxon>Bacteria</taxon>
        <taxon>Pseudomonadati</taxon>
        <taxon>Acidobacteriota</taxon>
        <taxon>Terriglobia</taxon>
        <taxon>Terriglobales</taxon>
        <taxon>Acidobacteriaceae</taxon>
        <taxon>Terriglobus</taxon>
    </lineage>
</organism>
<dbReference type="RefSeq" id="WP_083350452.1">
    <property type="nucleotide sequence ID" value="NZ_FNSD01000001.1"/>
</dbReference>
<sequence length="321" mass="33101">MSAIAFAAGSLFASATRLYVAPVDRANSFPMSFDPASMGRFPLDAPPAGWLDGGAVLGLERLSDQGLVPVLSGAPAAVKTQVRSTLQETVQWTFPSWTRIAMALSSGAQTMNLLQTAAGAIESPSGGTAVPSIPLLAGSTASVLQVGVSAAIGVGDVVVVDVDYMGSTGYLGSGAPGFYVQTAPEVPDPHYTRRMSFNVGLVADVTGGAITLAQPLLAGVPTSAMKVDLVRGFVDRAAGGFVPEWSALLMTEGVQGDRLLVHYPRLQPVGGSSAESATQLAPGVDRWRPQAKFRALPVTDPNGGDAAVCFRTYLPAPMRAV</sequence>
<gene>
    <name evidence="1" type="ORF">SAMN05443244_2061</name>
</gene>
<protein>
    <submittedName>
        <fullName evidence="1">Uncharacterized protein</fullName>
    </submittedName>
</protein>
<name>A0A1H4MVW9_9BACT</name>
<evidence type="ECO:0000313" key="1">
    <source>
        <dbReference type="EMBL" id="SEB87310.1"/>
    </source>
</evidence>
<dbReference type="Proteomes" id="UP000182409">
    <property type="component" value="Unassembled WGS sequence"/>
</dbReference>